<evidence type="ECO:0000313" key="3">
    <source>
        <dbReference type="EMBL" id="PIK34755.1"/>
    </source>
</evidence>
<dbReference type="InterPro" id="IPR001478">
    <property type="entry name" value="PDZ"/>
</dbReference>
<dbReference type="PANTHER" id="PTHR15711">
    <property type="entry name" value="RAP GTPASE-ACTIVATING PROTEIN"/>
    <property type="match status" value="1"/>
</dbReference>
<comment type="caution">
    <text evidence="3">The sequence shown here is derived from an EMBL/GenBank/DDBJ whole genome shotgun (WGS) entry which is preliminary data.</text>
</comment>
<dbReference type="Proteomes" id="UP000230750">
    <property type="component" value="Unassembled WGS sequence"/>
</dbReference>
<sequence length="606" mass="68270">MEDYSLADPVSCFLGISPDMIVLLKTESRETLFSIPCKAVIGWTPQPHSLKLYFNEGNCIRMRINDHDLDEIPEIVKRLEAVTTGTKTQEITLRRNGLGQLGFHVHFQGIVVEVDPYGYTWQAGLRKGARLVEICEIAVCTQTHEEMIDLLRTSMTVKVSVVPPYGDGSPRRGTTPMEYISSDEDMNNMRPAFTRSRSTGRGPTKVYNTFHATSREPAPAGTGKSSPSSYPYPPTVNDEGLPNPGNVRVAIQTFERKISIDDQPENRQRKYRHAVNYWQNLDDQGEAGGVRVESHLGGRAENVDRSLMRLAQERRSVREGHRSPQRPKDLPLRMRSSQEELDKIASRNHSRENSFEGDYRSRAFTDNSARSAPKKEKKYYHQSQSSVSSQSSQNQFVSTTPQYKRANVAQATIKLTGSRDALHLNNSNEKWYDSKDDDYERFHDNTVSVSKDILPENYMQSSNKQQSMSAPRSSHKERTNYARAERYSPTEHLYKPKTLDYEHMAPSHSPMTETPKPHQHAHSSSNLSELSLATISTHSSGSIPRDLAGEVRSQHGSTKRHSPRTTPVSDPRGKHTPSPTLPRPLRAQRTISTRDGPVLLSPPAVV</sequence>
<feature type="compositionally biased region" description="Low complexity" evidence="1">
    <location>
        <begin position="382"/>
        <end position="398"/>
    </location>
</feature>
<feature type="region of interest" description="Disordered" evidence="1">
    <location>
        <begin position="450"/>
        <end position="606"/>
    </location>
</feature>
<gene>
    <name evidence="3" type="ORF">BSL78_28420</name>
</gene>
<feature type="compositionally biased region" description="Basic and acidic residues" evidence="1">
    <location>
        <begin position="474"/>
        <end position="505"/>
    </location>
</feature>
<dbReference type="InterPro" id="IPR050989">
    <property type="entry name" value="Rap1_Ran_GAP"/>
</dbReference>
<dbReference type="PROSITE" id="PS50106">
    <property type="entry name" value="PDZ"/>
    <property type="match status" value="1"/>
</dbReference>
<evidence type="ECO:0000256" key="1">
    <source>
        <dbReference type="SAM" id="MobiDB-lite"/>
    </source>
</evidence>
<feature type="domain" description="PDZ" evidence="2">
    <location>
        <begin position="90"/>
        <end position="154"/>
    </location>
</feature>
<feature type="compositionally biased region" description="Polar residues" evidence="1">
    <location>
        <begin position="458"/>
        <end position="472"/>
    </location>
</feature>
<evidence type="ECO:0000259" key="2">
    <source>
        <dbReference type="PROSITE" id="PS50106"/>
    </source>
</evidence>
<dbReference type="CDD" id="cd06745">
    <property type="entry name" value="PDZ_SIPA1-like"/>
    <property type="match status" value="1"/>
</dbReference>
<proteinExistence type="predicted"/>
<dbReference type="InterPro" id="IPR036034">
    <property type="entry name" value="PDZ_sf"/>
</dbReference>
<dbReference type="SMART" id="SM00228">
    <property type="entry name" value="PDZ"/>
    <property type="match status" value="1"/>
</dbReference>
<reference evidence="3 4" key="1">
    <citation type="journal article" date="2017" name="PLoS Biol.">
        <title>The sea cucumber genome provides insights into morphological evolution and visceral regeneration.</title>
        <authorList>
            <person name="Zhang X."/>
            <person name="Sun L."/>
            <person name="Yuan J."/>
            <person name="Sun Y."/>
            <person name="Gao Y."/>
            <person name="Zhang L."/>
            <person name="Li S."/>
            <person name="Dai H."/>
            <person name="Hamel J.F."/>
            <person name="Liu C."/>
            <person name="Yu Y."/>
            <person name="Liu S."/>
            <person name="Lin W."/>
            <person name="Guo K."/>
            <person name="Jin S."/>
            <person name="Xu P."/>
            <person name="Storey K.B."/>
            <person name="Huan P."/>
            <person name="Zhang T."/>
            <person name="Zhou Y."/>
            <person name="Zhang J."/>
            <person name="Lin C."/>
            <person name="Li X."/>
            <person name="Xing L."/>
            <person name="Huo D."/>
            <person name="Sun M."/>
            <person name="Wang L."/>
            <person name="Mercier A."/>
            <person name="Li F."/>
            <person name="Yang H."/>
            <person name="Xiang J."/>
        </authorList>
    </citation>
    <scope>NUCLEOTIDE SEQUENCE [LARGE SCALE GENOMIC DNA]</scope>
    <source>
        <strain evidence="3">Shaxun</strain>
        <tissue evidence="3">Muscle</tissue>
    </source>
</reference>
<protein>
    <submittedName>
        <fullName evidence="3">Putative signal-induced proliferation-associated 1-like protein 2 isoform X3</fullName>
    </submittedName>
</protein>
<keyword evidence="4" id="KW-1185">Reference proteome</keyword>
<feature type="compositionally biased region" description="Basic and acidic residues" evidence="1">
    <location>
        <begin position="312"/>
        <end position="363"/>
    </location>
</feature>
<dbReference type="GO" id="GO:0005737">
    <property type="term" value="C:cytoplasm"/>
    <property type="evidence" value="ECO:0007669"/>
    <property type="project" value="TreeGrafter"/>
</dbReference>
<dbReference type="GO" id="GO:0005096">
    <property type="term" value="F:GTPase activator activity"/>
    <property type="evidence" value="ECO:0007669"/>
    <property type="project" value="TreeGrafter"/>
</dbReference>
<dbReference type="PANTHER" id="PTHR15711:SF22">
    <property type="entry name" value="RAP-GAP DOMAIN-CONTAINING PROTEIN"/>
    <property type="match status" value="1"/>
</dbReference>
<dbReference type="SUPFAM" id="SSF50156">
    <property type="entry name" value="PDZ domain-like"/>
    <property type="match status" value="1"/>
</dbReference>
<name>A0A2G8JGA7_STIJA</name>
<dbReference type="EMBL" id="MRZV01002087">
    <property type="protein sequence ID" value="PIK34755.1"/>
    <property type="molecule type" value="Genomic_DNA"/>
</dbReference>
<feature type="compositionally biased region" description="Polar residues" evidence="1">
    <location>
        <begin position="522"/>
        <end position="542"/>
    </location>
</feature>
<accession>A0A2G8JGA7</accession>
<dbReference type="STRING" id="307972.A0A2G8JGA7"/>
<dbReference type="AlphaFoldDB" id="A0A2G8JGA7"/>
<organism evidence="3 4">
    <name type="scientific">Stichopus japonicus</name>
    <name type="common">Sea cucumber</name>
    <dbReference type="NCBI Taxonomy" id="307972"/>
    <lineage>
        <taxon>Eukaryota</taxon>
        <taxon>Metazoa</taxon>
        <taxon>Echinodermata</taxon>
        <taxon>Eleutherozoa</taxon>
        <taxon>Echinozoa</taxon>
        <taxon>Holothuroidea</taxon>
        <taxon>Aspidochirotacea</taxon>
        <taxon>Aspidochirotida</taxon>
        <taxon>Stichopodidae</taxon>
        <taxon>Apostichopus</taxon>
    </lineage>
</organism>
<feature type="region of interest" description="Disordered" evidence="1">
    <location>
        <begin position="312"/>
        <end position="401"/>
    </location>
</feature>
<evidence type="ECO:0000313" key="4">
    <source>
        <dbReference type="Proteomes" id="UP000230750"/>
    </source>
</evidence>
<dbReference type="Gene3D" id="2.30.42.10">
    <property type="match status" value="1"/>
</dbReference>
<feature type="region of interest" description="Disordered" evidence="1">
    <location>
        <begin position="210"/>
        <end position="243"/>
    </location>
</feature>